<keyword evidence="9" id="KW-0282">Flagellum</keyword>
<proteinExistence type="inferred from homology"/>
<dbReference type="InterPro" id="IPR025963">
    <property type="entry name" value="FLgD_Tudor"/>
</dbReference>
<comment type="function">
    <text evidence="4 5">Required for flagellar hook formation. May act as a scaffolding protein.</text>
</comment>
<dbReference type="EMBL" id="CP036282">
    <property type="protein sequence ID" value="QDL56110.1"/>
    <property type="molecule type" value="Genomic_DNA"/>
</dbReference>
<keyword evidence="10" id="KW-1185">Reference proteome</keyword>
<feature type="region of interest" description="Disordered" evidence="6">
    <location>
        <begin position="1"/>
        <end position="33"/>
    </location>
</feature>
<protein>
    <recommendedName>
        <fullName evidence="2 5">Basal-body rod modification protein FlgD</fullName>
    </recommendedName>
</protein>
<dbReference type="InterPro" id="IPR025965">
    <property type="entry name" value="FlgD/Vpr_Ig-like"/>
</dbReference>
<dbReference type="InterPro" id="IPR005648">
    <property type="entry name" value="FlgD"/>
</dbReference>
<dbReference type="Pfam" id="PF13860">
    <property type="entry name" value="FlgD_ig"/>
    <property type="match status" value="1"/>
</dbReference>
<gene>
    <name evidence="9" type="ORF">EXZ61_19170</name>
</gene>
<dbReference type="Pfam" id="PF03963">
    <property type="entry name" value="FlgD"/>
    <property type="match status" value="1"/>
</dbReference>
<keyword evidence="3 5" id="KW-1005">Bacterial flagellum biogenesis</keyword>
<evidence type="ECO:0000256" key="3">
    <source>
        <dbReference type="ARBA" id="ARBA00022795"/>
    </source>
</evidence>
<sequence>MATTTPVTSKDPIAALADAGNTKKKTGQSDADASQDRFLKLLVAQLNNQDPMNPMDNAQMTSQLAQINTVSGLTQLNETVKTLGSQFSELQVMQGSSMIGRDILIQDNKLSITNGVAKGTIELPSNASKVSVEIISPGGKLVDTLNLGAKSAGRNDFTWDASKYAAGGTPTFKVTATQGNDAMTTTAYSRDTVVSVGTNNGAMSLQTKGRAAVAYADIKAIL</sequence>
<evidence type="ECO:0000256" key="6">
    <source>
        <dbReference type="SAM" id="MobiDB-lite"/>
    </source>
</evidence>
<accession>A0A515ETV0</accession>
<reference evidence="10" key="1">
    <citation type="submission" date="2019-02" db="EMBL/GenBank/DDBJ databases">
        <title>Complete genome sequence of Rhodoferax sp. Gr-4.</title>
        <authorList>
            <person name="Jin L."/>
        </authorList>
    </citation>
    <scope>NUCLEOTIDE SEQUENCE [LARGE SCALE GENOMIC DNA]</scope>
    <source>
        <strain evidence="10">Gr-4</strain>
    </source>
</reference>
<evidence type="ECO:0000313" key="10">
    <source>
        <dbReference type="Proteomes" id="UP000317365"/>
    </source>
</evidence>
<evidence type="ECO:0000259" key="8">
    <source>
        <dbReference type="Pfam" id="PF13861"/>
    </source>
</evidence>
<reference evidence="10" key="2">
    <citation type="journal article" date="2020" name="Int. J. Syst. Evol. Microbiol.">
        <title>Genomic insights into a novel species Rhodoferax aquaticus sp. nov., isolated from freshwater.</title>
        <authorList>
            <person name="Li T."/>
            <person name="Zhuo Y."/>
            <person name="Jin C.Z."/>
            <person name="Wu X."/>
            <person name="Ko S.R."/>
            <person name="Jin F.J."/>
            <person name="Ahn C.Y."/>
            <person name="Oh H.M."/>
            <person name="Lee H.G."/>
            <person name="Jin L."/>
        </authorList>
    </citation>
    <scope>NUCLEOTIDE SEQUENCE [LARGE SCALE GENOMIC DNA]</scope>
    <source>
        <strain evidence="10">Gr-4</strain>
    </source>
</reference>
<organism evidence="9 10">
    <name type="scientific">Rhodoferax aquaticus</name>
    <dbReference type="NCBI Taxonomy" id="2527691"/>
    <lineage>
        <taxon>Bacteria</taxon>
        <taxon>Pseudomonadati</taxon>
        <taxon>Pseudomonadota</taxon>
        <taxon>Betaproteobacteria</taxon>
        <taxon>Burkholderiales</taxon>
        <taxon>Comamonadaceae</taxon>
        <taxon>Rhodoferax</taxon>
    </lineage>
</organism>
<dbReference type="Gene3D" id="2.30.30.910">
    <property type="match status" value="1"/>
</dbReference>
<keyword evidence="9" id="KW-0966">Cell projection</keyword>
<dbReference type="Proteomes" id="UP000317365">
    <property type="component" value="Chromosome"/>
</dbReference>
<name>A0A515ETV0_9BURK</name>
<dbReference type="KEGG" id="rhg:EXZ61_19170"/>
<dbReference type="Gene3D" id="2.60.40.4070">
    <property type="match status" value="1"/>
</dbReference>
<dbReference type="RefSeq" id="WP_142813432.1">
    <property type="nucleotide sequence ID" value="NZ_CP036282.1"/>
</dbReference>
<feature type="domain" description="FlgD/Vpr Ig-like" evidence="7">
    <location>
        <begin position="108"/>
        <end position="179"/>
    </location>
</feature>
<dbReference type="AlphaFoldDB" id="A0A515ETV0"/>
<evidence type="ECO:0000313" key="9">
    <source>
        <dbReference type="EMBL" id="QDL56110.1"/>
    </source>
</evidence>
<evidence type="ECO:0000256" key="2">
    <source>
        <dbReference type="ARBA" id="ARBA00016013"/>
    </source>
</evidence>
<feature type="domain" description="FlgD Tudor-like" evidence="8">
    <location>
        <begin position="91"/>
        <end position="219"/>
    </location>
</feature>
<evidence type="ECO:0000256" key="5">
    <source>
        <dbReference type="RuleBase" id="RU362076"/>
    </source>
</evidence>
<evidence type="ECO:0000259" key="7">
    <source>
        <dbReference type="Pfam" id="PF13860"/>
    </source>
</evidence>
<dbReference type="Pfam" id="PF13861">
    <property type="entry name" value="FLgD_tudor"/>
    <property type="match status" value="1"/>
</dbReference>
<evidence type="ECO:0000256" key="4">
    <source>
        <dbReference type="ARBA" id="ARBA00024746"/>
    </source>
</evidence>
<keyword evidence="9" id="KW-0969">Cilium</keyword>
<evidence type="ECO:0000256" key="1">
    <source>
        <dbReference type="ARBA" id="ARBA00010577"/>
    </source>
</evidence>
<comment type="similarity">
    <text evidence="1 5">Belongs to the FlgD family.</text>
</comment>
<dbReference type="GO" id="GO:0044781">
    <property type="term" value="P:bacterial-type flagellum organization"/>
    <property type="evidence" value="ECO:0007669"/>
    <property type="project" value="UniProtKB-UniRule"/>
</dbReference>